<dbReference type="EMBL" id="BSXU01005754">
    <property type="protein sequence ID" value="GMG55555.1"/>
    <property type="molecule type" value="Genomic_DNA"/>
</dbReference>
<proteinExistence type="predicted"/>
<name>A0A9W7DJ37_AMBMO</name>
<evidence type="ECO:0000313" key="2">
    <source>
        <dbReference type="Proteomes" id="UP001165063"/>
    </source>
</evidence>
<comment type="caution">
    <text evidence="1">The sequence shown here is derived from an EMBL/GenBank/DDBJ whole genome shotgun (WGS) entry which is preliminary data.</text>
</comment>
<evidence type="ECO:0000313" key="1">
    <source>
        <dbReference type="EMBL" id="GMG55555.1"/>
    </source>
</evidence>
<organism evidence="1 2">
    <name type="scientific">Ambrosiozyma monospora</name>
    <name type="common">Yeast</name>
    <name type="synonym">Endomycopsis monosporus</name>
    <dbReference type="NCBI Taxonomy" id="43982"/>
    <lineage>
        <taxon>Eukaryota</taxon>
        <taxon>Fungi</taxon>
        <taxon>Dikarya</taxon>
        <taxon>Ascomycota</taxon>
        <taxon>Saccharomycotina</taxon>
        <taxon>Pichiomycetes</taxon>
        <taxon>Pichiales</taxon>
        <taxon>Pichiaceae</taxon>
        <taxon>Ambrosiozyma</taxon>
    </lineage>
</organism>
<dbReference type="AlphaFoldDB" id="A0A9W7DJ37"/>
<reference evidence="1" key="1">
    <citation type="submission" date="2023-04" db="EMBL/GenBank/DDBJ databases">
        <title>Ambrosiozyma monospora NBRC 1965.</title>
        <authorList>
            <person name="Ichikawa N."/>
            <person name="Sato H."/>
            <person name="Tonouchi N."/>
        </authorList>
    </citation>
    <scope>NUCLEOTIDE SEQUENCE</scope>
    <source>
        <strain evidence="1">NBRC 1965</strain>
    </source>
</reference>
<gene>
    <name evidence="1" type="ORF">Amon01_000762900</name>
</gene>
<protein>
    <submittedName>
        <fullName evidence="1">Unnamed protein product</fullName>
    </submittedName>
</protein>
<dbReference type="Proteomes" id="UP001165063">
    <property type="component" value="Unassembled WGS sequence"/>
</dbReference>
<accession>A0A9W7DJ37</accession>
<keyword evidence="2" id="KW-1185">Reference proteome</keyword>
<sequence>MCDDAVYLNLAESHDEISTMISKCTSPVITVEWFRLVVDLVTCFSSDHEFDSDAFFQFVSSIFKTTSSTSNKYVYCVGVDCLYTLFVSMEVSELVQYFMILFEAENLQNGLELKLELLKLVLASNYQELLDNDQMFNMFSALVDPILVNLTKQVNVDVGKLDELRKLWISITRVLETENHEMGKSSVIRVPEGLRRKVSLRSRSPLAVKESRNEVSTDSMSAAVK</sequence>